<dbReference type="EMBL" id="KV784357">
    <property type="protein sequence ID" value="OEU17734.1"/>
    <property type="molecule type" value="Genomic_DNA"/>
</dbReference>
<feature type="transmembrane region" description="Helical" evidence="12">
    <location>
        <begin position="209"/>
        <end position="225"/>
    </location>
</feature>
<keyword evidence="10 12" id="KW-0472">Membrane</keyword>
<evidence type="ECO:0000256" key="5">
    <source>
        <dbReference type="ARBA" id="ARBA00022692"/>
    </source>
</evidence>
<protein>
    <recommendedName>
        <fullName evidence="13">Cytochrome b561 domain-containing protein</fullName>
    </recommendedName>
</protein>
<feature type="transmembrane region" description="Helical" evidence="12">
    <location>
        <begin position="106"/>
        <end position="126"/>
    </location>
</feature>
<dbReference type="Gene3D" id="1.20.120.1770">
    <property type="match status" value="1"/>
</dbReference>
<dbReference type="KEGG" id="fcy:FRACYDRAFT_207869"/>
<reference evidence="14 15" key="1">
    <citation type="submission" date="2016-09" db="EMBL/GenBank/DDBJ databases">
        <title>Extensive genetic diversity and differential bi-allelic expression allows diatom success in the polar Southern Ocean.</title>
        <authorList>
            <consortium name="DOE Joint Genome Institute"/>
            <person name="Mock T."/>
            <person name="Otillar R.P."/>
            <person name="Strauss J."/>
            <person name="Dupont C."/>
            <person name="Frickenhaus S."/>
            <person name="Maumus F."/>
            <person name="Mcmullan M."/>
            <person name="Sanges R."/>
            <person name="Schmutz J."/>
            <person name="Toseland A."/>
            <person name="Valas R."/>
            <person name="Veluchamy A."/>
            <person name="Ward B.J."/>
            <person name="Allen A."/>
            <person name="Barry K."/>
            <person name="Falciatore A."/>
            <person name="Ferrante M."/>
            <person name="Fortunato A.E."/>
            <person name="Gloeckner G."/>
            <person name="Gruber A."/>
            <person name="Hipkin R."/>
            <person name="Janech M."/>
            <person name="Kroth P."/>
            <person name="Leese F."/>
            <person name="Lindquist E."/>
            <person name="Lyon B.R."/>
            <person name="Martin J."/>
            <person name="Mayer C."/>
            <person name="Parker M."/>
            <person name="Quesneville H."/>
            <person name="Raymond J."/>
            <person name="Uhlig C."/>
            <person name="Valentin K.U."/>
            <person name="Worden A.Z."/>
            <person name="Armbrust E.V."/>
            <person name="Bowler C."/>
            <person name="Green B."/>
            <person name="Moulton V."/>
            <person name="Van Oosterhout C."/>
            <person name="Grigoriev I."/>
        </authorList>
    </citation>
    <scope>NUCLEOTIDE SEQUENCE [LARGE SCALE GENOMIC DNA]</scope>
    <source>
        <strain evidence="14 15">CCMP1102</strain>
    </source>
</reference>
<dbReference type="InParanoid" id="A0A1E7FHY3"/>
<keyword evidence="7" id="KW-0249">Electron transport</keyword>
<keyword evidence="4" id="KW-0349">Heme</keyword>
<keyword evidence="6" id="KW-0479">Metal-binding</keyword>
<accession>A0A1E7FHY3</accession>
<dbReference type="AlphaFoldDB" id="A0A1E7FHY3"/>
<evidence type="ECO:0000256" key="3">
    <source>
        <dbReference type="ARBA" id="ARBA00022448"/>
    </source>
</evidence>
<feature type="domain" description="Cytochrome b561" evidence="13">
    <location>
        <begin position="76"/>
        <end position="199"/>
    </location>
</feature>
<evidence type="ECO:0000256" key="9">
    <source>
        <dbReference type="ARBA" id="ARBA00023004"/>
    </source>
</evidence>
<gene>
    <name evidence="14" type="ORF">FRACYDRAFT_207869</name>
</gene>
<dbReference type="Pfam" id="PF03188">
    <property type="entry name" value="Cytochrom_B561"/>
    <property type="match status" value="1"/>
</dbReference>
<evidence type="ECO:0000256" key="1">
    <source>
        <dbReference type="ARBA" id="ARBA00001970"/>
    </source>
</evidence>
<dbReference type="GO" id="GO:0016020">
    <property type="term" value="C:membrane"/>
    <property type="evidence" value="ECO:0007669"/>
    <property type="project" value="UniProtKB-SubCell"/>
</dbReference>
<evidence type="ECO:0000313" key="14">
    <source>
        <dbReference type="EMBL" id="OEU17734.1"/>
    </source>
</evidence>
<dbReference type="PANTHER" id="PTHR15422">
    <property type="entry name" value="OS05G0565100 PROTEIN"/>
    <property type="match status" value="1"/>
</dbReference>
<evidence type="ECO:0000256" key="7">
    <source>
        <dbReference type="ARBA" id="ARBA00022982"/>
    </source>
</evidence>
<evidence type="ECO:0000256" key="11">
    <source>
        <dbReference type="SAM" id="MobiDB-lite"/>
    </source>
</evidence>
<evidence type="ECO:0000256" key="12">
    <source>
        <dbReference type="SAM" id="Phobius"/>
    </source>
</evidence>
<sequence>MTSSSTTLTATLSTSTTSTPTSTQTEQQQQQIFKKPPYFKSSYYTFLVATFLAYSIGVGYYVSTRPRGKWRSPFSYHPFLMTVGMIGMMGIGAITKKLGGYTNTKMHGIIASTGYLFACGGLYAIYQNKNLMERNHFTSIHGKIGIVVMVTFLGPLLAGGVVLHPDFGVDKTNKLIRTVHKMVSRFLMCVAWGNSIYGLYGIRSEHPMELFLYGVPLLMLMPITLM</sequence>
<dbReference type="Proteomes" id="UP000095751">
    <property type="component" value="Unassembled WGS sequence"/>
</dbReference>
<dbReference type="OrthoDB" id="432881at2759"/>
<feature type="transmembrane region" description="Helical" evidence="12">
    <location>
        <begin position="146"/>
        <end position="163"/>
    </location>
</feature>
<dbReference type="InterPro" id="IPR006593">
    <property type="entry name" value="Cyt_b561/ferric_Rdtase_TM"/>
</dbReference>
<comment type="cofactor">
    <cofactor evidence="1">
        <name>heme b</name>
        <dbReference type="ChEBI" id="CHEBI:60344"/>
    </cofactor>
</comment>
<organism evidence="14 15">
    <name type="scientific">Fragilariopsis cylindrus CCMP1102</name>
    <dbReference type="NCBI Taxonomy" id="635003"/>
    <lineage>
        <taxon>Eukaryota</taxon>
        <taxon>Sar</taxon>
        <taxon>Stramenopiles</taxon>
        <taxon>Ochrophyta</taxon>
        <taxon>Bacillariophyta</taxon>
        <taxon>Bacillariophyceae</taxon>
        <taxon>Bacillariophycidae</taxon>
        <taxon>Bacillariales</taxon>
        <taxon>Bacillariaceae</taxon>
        <taxon>Fragilariopsis</taxon>
    </lineage>
</organism>
<evidence type="ECO:0000256" key="6">
    <source>
        <dbReference type="ARBA" id="ARBA00022723"/>
    </source>
</evidence>
<evidence type="ECO:0000313" key="15">
    <source>
        <dbReference type="Proteomes" id="UP000095751"/>
    </source>
</evidence>
<dbReference type="SMART" id="SM00665">
    <property type="entry name" value="B561"/>
    <property type="match status" value="1"/>
</dbReference>
<evidence type="ECO:0000256" key="8">
    <source>
        <dbReference type="ARBA" id="ARBA00022989"/>
    </source>
</evidence>
<evidence type="ECO:0000256" key="10">
    <source>
        <dbReference type="ARBA" id="ARBA00023136"/>
    </source>
</evidence>
<keyword evidence="5 12" id="KW-0812">Transmembrane</keyword>
<name>A0A1E7FHY3_9STRA</name>
<dbReference type="GO" id="GO:0046872">
    <property type="term" value="F:metal ion binding"/>
    <property type="evidence" value="ECO:0007669"/>
    <property type="project" value="UniProtKB-KW"/>
</dbReference>
<keyword evidence="9" id="KW-0408">Iron</keyword>
<keyword evidence="3" id="KW-0813">Transport</keyword>
<dbReference type="PANTHER" id="PTHR15422:SF45">
    <property type="entry name" value="CYTOCHROME B561 DOMAIN-CONTAINING PROTEIN"/>
    <property type="match status" value="1"/>
</dbReference>
<evidence type="ECO:0000256" key="2">
    <source>
        <dbReference type="ARBA" id="ARBA00004141"/>
    </source>
</evidence>
<feature type="transmembrane region" description="Helical" evidence="12">
    <location>
        <begin position="74"/>
        <end position="94"/>
    </location>
</feature>
<keyword evidence="8 12" id="KW-1133">Transmembrane helix</keyword>
<dbReference type="InterPro" id="IPR045150">
    <property type="entry name" value="CYB561D1/2"/>
</dbReference>
<feature type="transmembrane region" description="Helical" evidence="12">
    <location>
        <begin position="183"/>
        <end position="202"/>
    </location>
</feature>
<evidence type="ECO:0000259" key="13">
    <source>
        <dbReference type="SMART" id="SM00665"/>
    </source>
</evidence>
<evidence type="ECO:0000256" key="4">
    <source>
        <dbReference type="ARBA" id="ARBA00022617"/>
    </source>
</evidence>
<comment type="subcellular location">
    <subcellularLocation>
        <location evidence="2">Membrane</location>
        <topology evidence="2">Multi-pass membrane protein</topology>
    </subcellularLocation>
</comment>
<dbReference type="GO" id="GO:0140575">
    <property type="term" value="F:transmembrane monodehydroascorbate reductase activity"/>
    <property type="evidence" value="ECO:0007669"/>
    <property type="project" value="InterPro"/>
</dbReference>
<feature type="region of interest" description="Disordered" evidence="11">
    <location>
        <begin position="1"/>
        <end position="29"/>
    </location>
</feature>
<keyword evidence="15" id="KW-1185">Reference proteome</keyword>
<proteinExistence type="predicted"/>
<feature type="transmembrane region" description="Helical" evidence="12">
    <location>
        <begin position="43"/>
        <end position="62"/>
    </location>
</feature>